<dbReference type="OrthoDB" id="266164at2157"/>
<dbReference type="InterPro" id="IPR025870">
    <property type="entry name" value="Glyoxalase-like_dom"/>
</dbReference>
<dbReference type="InterPro" id="IPR029068">
    <property type="entry name" value="Glyas_Bleomycin-R_OHBP_Dase"/>
</dbReference>
<dbReference type="PANTHER" id="PTHR40265:SF1">
    <property type="entry name" value="GLYOXALASE-LIKE DOMAIN-CONTAINING PROTEIN"/>
    <property type="match status" value="1"/>
</dbReference>
<dbReference type="RefSeq" id="WP_089788998.1">
    <property type="nucleotide sequence ID" value="NZ_FOKW01000008.1"/>
</dbReference>
<organism evidence="2 3">
    <name type="scientific">Natronobacterium haloterrestre</name>
    <name type="common">Halobiforma haloterrestris</name>
    <dbReference type="NCBI Taxonomy" id="148448"/>
    <lineage>
        <taxon>Archaea</taxon>
        <taxon>Methanobacteriati</taxon>
        <taxon>Methanobacteriota</taxon>
        <taxon>Stenosarchaea group</taxon>
        <taxon>Halobacteria</taxon>
        <taxon>Halobacteriales</taxon>
        <taxon>Natrialbaceae</taxon>
        <taxon>Natronobacterium</taxon>
    </lineage>
</organism>
<dbReference type="Proteomes" id="UP000199161">
    <property type="component" value="Unassembled WGS sequence"/>
</dbReference>
<protein>
    <submittedName>
        <fullName evidence="2">Glyoxalase-like domain-containing protein</fullName>
    </submittedName>
</protein>
<dbReference type="AlphaFoldDB" id="A0A1I1J6C2"/>
<sequence>MDLTVDHVPFAFADLESITEEFVRLGLEPEYGGVHGNGVTHMSVLGFDDRSYVELIAERERRKGEDHDFWPEHIRADAGPAAWCCRVPDVREECKRLLERGYAVYGPLSGSREREDGTLVEWEMAEFGSGTDEDVPFPFVIADRTPLSYRVEPAASVSGGPLEGIGQVVLGVDPGGLEDAIRAFRDCYGIPTPIRDSPAGFGTVASVPGQPVAFAAPDGDGWLADRLERFPGTPCSCLLATDDLEAAREAYPLEEPLEWPEGRVAFLDSDVLGRRLGVLERRS</sequence>
<accession>A0A1I1J6C2</accession>
<dbReference type="SUPFAM" id="SSF54593">
    <property type="entry name" value="Glyoxalase/Bleomycin resistance protein/Dihydroxybiphenyl dioxygenase"/>
    <property type="match status" value="1"/>
</dbReference>
<evidence type="ECO:0000313" key="2">
    <source>
        <dbReference type="EMBL" id="SFC44149.1"/>
    </source>
</evidence>
<keyword evidence="3" id="KW-1185">Reference proteome</keyword>
<name>A0A1I1J6C2_NATHA</name>
<evidence type="ECO:0000313" key="3">
    <source>
        <dbReference type="Proteomes" id="UP000199161"/>
    </source>
</evidence>
<proteinExistence type="predicted"/>
<evidence type="ECO:0000259" key="1">
    <source>
        <dbReference type="Pfam" id="PF13468"/>
    </source>
</evidence>
<dbReference type="Gene3D" id="3.10.180.10">
    <property type="entry name" value="2,3-Dihydroxybiphenyl 1,2-Dioxygenase, domain 1"/>
    <property type="match status" value="1"/>
</dbReference>
<dbReference type="PANTHER" id="PTHR40265">
    <property type="entry name" value="BLL2707 PROTEIN"/>
    <property type="match status" value="1"/>
</dbReference>
<reference evidence="3" key="1">
    <citation type="submission" date="2016-10" db="EMBL/GenBank/DDBJ databases">
        <authorList>
            <person name="Varghese N."/>
            <person name="Submissions S."/>
        </authorList>
    </citation>
    <scope>NUCLEOTIDE SEQUENCE [LARGE SCALE GENOMIC DNA]</scope>
    <source>
        <strain evidence="3">DSM 13078</strain>
    </source>
</reference>
<dbReference type="Pfam" id="PF13468">
    <property type="entry name" value="Glyoxalase_3"/>
    <property type="match status" value="1"/>
</dbReference>
<gene>
    <name evidence="2" type="ORF">SAMN05444422_108161</name>
</gene>
<dbReference type="EMBL" id="FOKW01000008">
    <property type="protein sequence ID" value="SFC44149.1"/>
    <property type="molecule type" value="Genomic_DNA"/>
</dbReference>
<feature type="domain" description="Glyoxalase-like" evidence="1">
    <location>
        <begin position="5"/>
        <end position="146"/>
    </location>
</feature>